<gene>
    <name evidence="1" type="ORF">QAD02_003687</name>
</gene>
<reference evidence="1" key="1">
    <citation type="submission" date="2023-04" db="EMBL/GenBank/DDBJ databases">
        <title>A chromosome-level genome assembly of the parasitoid wasp Eretmocerus hayati.</title>
        <authorList>
            <person name="Zhong Y."/>
            <person name="Liu S."/>
            <person name="Liu Y."/>
        </authorList>
    </citation>
    <scope>NUCLEOTIDE SEQUENCE</scope>
    <source>
        <strain evidence="1">ZJU_SS_LIU_2023</strain>
    </source>
</reference>
<accession>A0ACC2NMK0</accession>
<protein>
    <submittedName>
        <fullName evidence="1">Uncharacterized protein</fullName>
    </submittedName>
</protein>
<dbReference type="Proteomes" id="UP001239111">
    <property type="component" value="Chromosome 3"/>
</dbReference>
<dbReference type="EMBL" id="CM056743">
    <property type="protein sequence ID" value="KAJ8672428.1"/>
    <property type="molecule type" value="Genomic_DNA"/>
</dbReference>
<organism evidence="1 2">
    <name type="scientific">Eretmocerus hayati</name>
    <dbReference type="NCBI Taxonomy" id="131215"/>
    <lineage>
        <taxon>Eukaryota</taxon>
        <taxon>Metazoa</taxon>
        <taxon>Ecdysozoa</taxon>
        <taxon>Arthropoda</taxon>
        <taxon>Hexapoda</taxon>
        <taxon>Insecta</taxon>
        <taxon>Pterygota</taxon>
        <taxon>Neoptera</taxon>
        <taxon>Endopterygota</taxon>
        <taxon>Hymenoptera</taxon>
        <taxon>Apocrita</taxon>
        <taxon>Proctotrupomorpha</taxon>
        <taxon>Chalcidoidea</taxon>
        <taxon>Aphelinidae</taxon>
        <taxon>Aphelininae</taxon>
        <taxon>Eretmocerus</taxon>
    </lineage>
</organism>
<keyword evidence="2" id="KW-1185">Reference proteome</keyword>
<name>A0ACC2NMK0_9HYME</name>
<evidence type="ECO:0000313" key="1">
    <source>
        <dbReference type="EMBL" id="KAJ8672428.1"/>
    </source>
</evidence>
<evidence type="ECO:0000313" key="2">
    <source>
        <dbReference type="Proteomes" id="UP001239111"/>
    </source>
</evidence>
<proteinExistence type="predicted"/>
<comment type="caution">
    <text evidence="1">The sequence shown here is derived from an EMBL/GenBank/DDBJ whole genome shotgun (WGS) entry which is preliminary data.</text>
</comment>
<sequence length="179" mass="20002">MSRDDEYFDAQIGGGTNFLDNLGSLCTAESCQRGSGIGGFLGGVYQRVLPILKRESKAVGKEVMRAGYNVVSDIAHGNIPLRNSIESRLRESGNALKRKAEQKLNQLFEEKKYKRMREPDDIQSLPDSEPGSTESSGKVEKSNRTPKTQKKQNRKAVPKKQTVKKSQKKLRAIKDIFSK</sequence>